<proteinExistence type="predicted"/>
<evidence type="ECO:0000313" key="2">
    <source>
        <dbReference type="Proteomes" id="UP001054945"/>
    </source>
</evidence>
<dbReference type="Proteomes" id="UP001054945">
    <property type="component" value="Unassembled WGS sequence"/>
</dbReference>
<accession>A0AAV4PUK0</accession>
<keyword evidence="2" id="KW-1185">Reference proteome</keyword>
<sequence length="88" mass="10029">MKFRLKKYVQLIALCQTFMPIQVLFAVSSLWRGATGRSGVFLLIGPPYACWPFHYAQLKANRQWSQISLRSLVLRPSGLKESALFPSL</sequence>
<organism evidence="1 2">
    <name type="scientific">Caerostris extrusa</name>
    <name type="common">Bark spider</name>
    <name type="synonym">Caerostris bankana</name>
    <dbReference type="NCBI Taxonomy" id="172846"/>
    <lineage>
        <taxon>Eukaryota</taxon>
        <taxon>Metazoa</taxon>
        <taxon>Ecdysozoa</taxon>
        <taxon>Arthropoda</taxon>
        <taxon>Chelicerata</taxon>
        <taxon>Arachnida</taxon>
        <taxon>Araneae</taxon>
        <taxon>Araneomorphae</taxon>
        <taxon>Entelegynae</taxon>
        <taxon>Araneoidea</taxon>
        <taxon>Araneidae</taxon>
        <taxon>Caerostris</taxon>
    </lineage>
</organism>
<reference evidence="1 2" key="1">
    <citation type="submission" date="2021-06" db="EMBL/GenBank/DDBJ databases">
        <title>Caerostris extrusa draft genome.</title>
        <authorList>
            <person name="Kono N."/>
            <person name="Arakawa K."/>
        </authorList>
    </citation>
    <scope>NUCLEOTIDE SEQUENCE [LARGE SCALE GENOMIC DNA]</scope>
</reference>
<evidence type="ECO:0008006" key="3">
    <source>
        <dbReference type="Google" id="ProtNLM"/>
    </source>
</evidence>
<comment type="caution">
    <text evidence="1">The sequence shown here is derived from an EMBL/GenBank/DDBJ whole genome shotgun (WGS) entry which is preliminary data.</text>
</comment>
<dbReference type="EMBL" id="BPLR01005223">
    <property type="protein sequence ID" value="GIY00780.1"/>
    <property type="molecule type" value="Genomic_DNA"/>
</dbReference>
<protein>
    <recommendedName>
        <fullName evidence="3">Secreted protein</fullName>
    </recommendedName>
</protein>
<dbReference type="AlphaFoldDB" id="A0AAV4PUK0"/>
<name>A0AAV4PUK0_CAEEX</name>
<gene>
    <name evidence="1" type="ORF">CEXT_558051</name>
</gene>
<evidence type="ECO:0000313" key="1">
    <source>
        <dbReference type="EMBL" id="GIY00780.1"/>
    </source>
</evidence>